<proteinExistence type="predicted"/>
<gene>
    <name evidence="2" type="ORF">F0P94_09395</name>
</gene>
<comment type="caution">
    <text evidence="2">The sequence shown here is derived from an EMBL/GenBank/DDBJ whole genome shotgun (WGS) entry which is preliminary data.</text>
</comment>
<keyword evidence="1" id="KW-0812">Transmembrane</keyword>
<reference evidence="2 3" key="1">
    <citation type="submission" date="2019-09" db="EMBL/GenBank/DDBJ databases">
        <title>Genome sequence of Adhaeribacter sp. M2.</title>
        <authorList>
            <person name="Srinivasan S."/>
        </authorList>
    </citation>
    <scope>NUCLEOTIDE SEQUENCE [LARGE SCALE GENOMIC DNA]</scope>
    <source>
        <strain evidence="2 3">M2</strain>
    </source>
</reference>
<keyword evidence="3" id="KW-1185">Reference proteome</keyword>
<dbReference type="EMBL" id="VTWT01000004">
    <property type="protein sequence ID" value="KAA9338995.1"/>
    <property type="molecule type" value="Genomic_DNA"/>
</dbReference>
<feature type="transmembrane region" description="Helical" evidence="1">
    <location>
        <begin position="12"/>
        <end position="33"/>
    </location>
</feature>
<evidence type="ECO:0000256" key="1">
    <source>
        <dbReference type="SAM" id="Phobius"/>
    </source>
</evidence>
<keyword evidence="1" id="KW-0472">Membrane</keyword>
<evidence type="ECO:0008006" key="4">
    <source>
        <dbReference type="Google" id="ProtNLM"/>
    </source>
</evidence>
<name>A0A5N1IWV3_9BACT</name>
<dbReference type="Proteomes" id="UP000326570">
    <property type="component" value="Unassembled WGS sequence"/>
</dbReference>
<dbReference type="RefSeq" id="WP_150903629.1">
    <property type="nucleotide sequence ID" value="NZ_VTWT01000004.1"/>
</dbReference>
<accession>A0A5N1IWV3</accession>
<organism evidence="2 3">
    <name type="scientific">Adhaeribacter soli</name>
    <dbReference type="NCBI Taxonomy" id="2607655"/>
    <lineage>
        <taxon>Bacteria</taxon>
        <taxon>Pseudomonadati</taxon>
        <taxon>Bacteroidota</taxon>
        <taxon>Cytophagia</taxon>
        <taxon>Cytophagales</taxon>
        <taxon>Hymenobacteraceae</taxon>
        <taxon>Adhaeribacter</taxon>
    </lineage>
</organism>
<evidence type="ECO:0000313" key="2">
    <source>
        <dbReference type="EMBL" id="KAA9338995.1"/>
    </source>
</evidence>
<keyword evidence="1" id="KW-1133">Transmembrane helix</keyword>
<protein>
    <recommendedName>
        <fullName evidence="4">OmpA family protein</fullName>
    </recommendedName>
</protein>
<sequence length="251" mass="29496">MEKSNRDFFWPSYVDLMTVLFVVMLVMFVLSYIRFKNNEEKLIATIREKEKIEELQSAVSTMMNDKTLFRYDPQFKRYTLAQDVKFKGNKWDLSRPQESLEGNVQQSLRYINNTGRKLKTIVDSLMLRRQNDPVLKNVSYVLVITGSASDLRDARLQGGYDNYCYTDYETWGYILSYQRALSLYDYWKTNRIVDFDSRKYHETIELVIAGTGYGGVGRYNPNKRNLSVSNATEKLNQRFLIQIIPKVGEIK</sequence>
<evidence type="ECO:0000313" key="3">
    <source>
        <dbReference type="Proteomes" id="UP000326570"/>
    </source>
</evidence>
<dbReference type="AlphaFoldDB" id="A0A5N1IWV3"/>